<evidence type="ECO:0000256" key="7">
    <source>
        <dbReference type="ARBA" id="ARBA00022989"/>
    </source>
</evidence>
<evidence type="ECO:0000256" key="8">
    <source>
        <dbReference type="ARBA" id="ARBA00023136"/>
    </source>
</evidence>
<evidence type="ECO:0000256" key="4">
    <source>
        <dbReference type="ARBA" id="ARBA00022475"/>
    </source>
</evidence>
<keyword evidence="7 9" id="KW-1133">Transmembrane helix</keyword>
<feature type="transmembrane region" description="Helical" evidence="9">
    <location>
        <begin position="219"/>
        <end position="235"/>
    </location>
</feature>
<dbReference type="CDD" id="cd17471">
    <property type="entry name" value="MFS_Set"/>
    <property type="match status" value="1"/>
</dbReference>
<feature type="domain" description="Major facilitator superfamily (MFS) profile" evidence="10">
    <location>
        <begin position="14"/>
        <end position="396"/>
    </location>
</feature>
<comment type="subcellular location">
    <subcellularLocation>
        <location evidence="1">Cell membrane</location>
        <topology evidence="1">Multi-pass membrane protein</topology>
    </subcellularLocation>
</comment>
<feature type="transmembrane region" description="Helical" evidence="9">
    <location>
        <begin position="81"/>
        <end position="100"/>
    </location>
</feature>
<evidence type="ECO:0000256" key="1">
    <source>
        <dbReference type="ARBA" id="ARBA00004651"/>
    </source>
</evidence>
<sequence>MKLQQFNSLFRIPTYRLFFVCMLLQGMAISISAPFLAVYFTTRLEVSIATFGLFTAVTLMAGVLFSSWIARRSDQPGARKIILVTAMICNALAFAGYLWIHDFTLLFIYMTVMTALGSPAMPQLFAAAREAVNAATDVDHAVANSTLRSAFSLGFITGPLFGTLLIAYIGYSGIFSSTCSIFLINALLFFFLLKKAPDSSPLRASTGGVHLKLHQDARIYMPFLITTLLYMAHWMNNLNASLFIIHHLGEGTREVGWISSLCAGLEIPIMLGLGLLASRYPNRSLMLWGSLMGAAYYVIVLFSTELWHLLAGQLLLAFFVAVISAIGISYMQDLLPSMPGYASTLYSNASTLGRLFGSLVGGWTAGAWGYRNSYWVCLLLVLLSLGMLVVTQQFSKEKHQTLSL</sequence>
<evidence type="ECO:0000313" key="12">
    <source>
        <dbReference type="Proteomes" id="UP000037688"/>
    </source>
</evidence>
<dbReference type="Pfam" id="PF07690">
    <property type="entry name" value="MFS_1"/>
    <property type="match status" value="2"/>
</dbReference>
<dbReference type="OrthoDB" id="7337792at2"/>
<comment type="similarity">
    <text evidence="2">Belongs to the major facilitator superfamily. Set transporter family.</text>
</comment>
<dbReference type="RefSeq" id="WP_053780181.1">
    <property type="nucleotide sequence ID" value="NZ_LITU01000045.1"/>
</dbReference>
<feature type="transmembrane region" description="Helical" evidence="9">
    <location>
        <begin position="285"/>
        <end position="304"/>
    </location>
</feature>
<comment type="caution">
    <text evidence="11">The sequence shown here is derived from an EMBL/GenBank/DDBJ whole genome shotgun (WGS) entry which is preliminary data.</text>
</comment>
<dbReference type="Gene3D" id="1.20.1250.20">
    <property type="entry name" value="MFS general substrate transporter like domains"/>
    <property type="match status" value="2"/>
</dbReference>
<dbReference type="SUPFAM" id="SSF103473">
    <property type="entry name" value="MFS general substrate transporter"/>
    <property type="match status" value="1"/>
</dbReference>
<feature type="transmembrane region" description="Helical" evidence="9">
    <location>
        <begin position="174"/>
        <end position="193"/>
    </location>
</feature>
<feature type="transmembrane region" description="Helical" evidence="9">
    <location>
        <begin position="310"/>
        <end position="331"/>
    </location>
</feature>
<accession>A0A0M9BSD3</accession>
<evidence type="ECO:0000256" key="2">
    <source>
        <dbReference type="ARBA" id="ARBA00006523"/>
    </source>
</evidence>
<organism evidence="11 12">
    <name type="scientific">Paenibacillus xylanivorans</name>
    <dbReference type="NCBI Taxonomy" id="1705561"/>
    <lineage>
        <taxon>Bacteria</taxon>
        <taxon>Bacillati</taxon>
        <taxon>Bacillota</taxon>
        <taxon>Bacilli</taxon>
        <taxon>Bacillales</taxon>
        <taxon>Paenibacillaceae</taxon>
        <taxon>Paenibacillus</taxon>
    </lineage>
</organism>
<dbReference type="GO" id="GO:0005886">
    <property type="term" value="C:plasma membrane"/>
    <property type="evidence" value="ECO:0007669"/>
    <property type="project" value="UniProtKB-SubCell"/>
</dbReference>
<feature type="transmembrane region" description="Helical" evidence="9">
    <location>
        <begin position="17"/>
        <end position="40"/>
    </location>
</feature>
<keyword evidence="3" id="KW-0813">Transport</keyword>
<keyword evidence="4" id="KW-1003">Cell membrane</keyword>
<protein>
    <submittedName>
        <fullName evidence="11">MFS transporter</fullName>
    </submittedName>
</protein>
<name>A0A0M9BSD3_9BACL</name>
<keyword evidence="6 9" id="KW-0812">Transmembrane</keyword>
<keyword evidence="5" id="KW-0762">Sugar transport</keyword>
<feature type="transmembrane region" description="Helical" evidence="9">
    <location>
        <begin position="46"/>
        <end position="69"/>
    </location>
</feature>
<feature type="transmembrane region" description="Helical" evidence="9">
    <location>
        <begin position="372"/>
        <end position="390"/>
    </location>
</feature>
<keyword evidence="12" id="KW-1185">Reference proteome</keyword>
<dbReference type="PATRIC" id="fig|1705561.3.peg.1210"/>
<evidence type="ECO:0000313" key="11">
    <source>
        <dbReference type="EMBL" id="KOY17162.1"/>
    </source>
</evidence>
<dbReference type="Proteomes" id="UP000037688">
    <property type="component" value="Unassembled WGS sequence"/>
</dbReference>
<dbReference type="InterPro" id="IPR036259">
    <property type="entry name" value="MFS_trans_sf"/>
</dbReference>
<gene>
    <name evidence="11" type="ORF">AMS66_07375</name>
</gene>
<dbReference type="PROSITE" id="PS50850">
    <property type="entry name" value="MFS"/>
    <property type="match status" value="1"/>
</dbReference>
<feature type="transmembrane region" description="Helical" evidence="9">
    <location>
        <begin position="106"/>
        <end position="128"/>
    </location>
</feature>
<feature type="transmembrane region" description="Helical" evidence="9">
    <location>
        <begin position="149"/>
        <end position="168"/>
    </location>
</feature>
<evidence type="ECO:0000259" key="10">
    <source>
        <dbReference type="PROSITE" id="PS50850"/>
    </source>
</evidence>
<dbReference type="PANTHER" id="PTHR23535:SF2">
    <property type="entry name" value="SUGAR EFFLUX TRANSPORTER A-RELATED"/>
    <property type="match status" value="1"/>
</dbReference>
<dbReference type="GO" id="GO:0022857">
    <property type="term" value="F:transmembrane transporter activity"/>
    <property type="evidence" value="ECO:0007669"/>
    <property type="project" value="InterPro"/>
</dbReference>
<dbReference type="AlphaFoldDB" id="A0A0M9BSD3"/>
<evidence type="ECO:0000256" key="6">
    <source>
        <dbReference type="ARBA" id="ARBA00022692"/>
    </source>
</evidence>
<proteinExistence type="inferred from homology"/>
<evidence type="ECO:0000256" key="5">
    <source>
        <dbReference type="ARBA" id="ARBA00022597"/>
    </source>
</evidence>
<reference evidence="11 12" key="1">
    <citation type="submission" date="2015-08" db="EMBL/GenBank/DDBJ databases">
        <title>Draft genome sequence of cellulolytic and xylanolytic Paenibacillus sp. A59, isolated from a decaying forest soil from Patagonia, Argentina.</title>
        <authorList>
            <person name="Ghio S."/>
            <person name="Caceres A.M."/>
            <person name="Talia P."/>
            <person name="Grasso D."/>
            <person name="Campos E."/>
        </authorList>
    </citation>
    <scope>NUCLEOTIDE SEQUENCE [LARGE SCALE GENOMIC DNA]</scope>
    <source>
        <strain evidence="11 12">A59</strain>
    </source>
</reference>
<dbReference type="InterPro" id="IPR011701">
    <property type="entry name" value="MFS"/>
</dbReference>
<dbReference type="InterPro" id="IPR020846">
    <property type="entry name" value="MFS_dom"/>
</dbReference>
<dbReference type="EMBL" id="LITU01000045">
    <property type="protein sequence ID" value="KOY17162.1"/>
    <property type="molecule type" value="Genomic_DNA"/>
</dbReference>
<keyword evidence="8 9" id="KW-0472">Membrane</keyword>
<dbReference type="PANTHER" id="PTHR23535">
    <property type="entry name" value="SUGAR EFFLUX TRANSPORTER A-RELATED"/>
    <property type="match status" value="1"/>
</dbReference>
<evidence type="ECO:0000256" key="9">
    <source>
        <dbReference type="SAM" id="Phobius"/>
    </source>
</evidence>
<feature type="transmembrane region" description="Helical" evidence="9">
    <location>
        <begin position="255"/>
        <end position="278"/>
    </location>
</feature>
<evidence type="ECO:0000256" key="3">
    <source>
        <dbReference type="ARBA" id="ARBA00022448"/>
    </source>
</evidence>